<sequence length="229" mass="26374">MRKLDLPGEITFIPLNRIQPPPQPQIQSVEKIKSELSELKEQLNTAIPTSAYLNTSVAHLKMDDYSKKIAEKKKLVDGLTTEFGLQILHEPNWVSSLTLGQSFSSPLFDKLLQVISQFSRHQFFISSHRIQTTSQGDSHLLVHFKTITFYHDFRNGHGNAHEPLKNHFNFEGFKPKSTKCPIYFYPPTGLVRHGKKECKKYPHILQGETKILRPRTLKSVHFCGRKKIK</sequence>
<gene>
    <name evidence="2" type="ORF">NTEN_LOCUS16578</name>
</gene>
<organism evidence="2 3">
    <name type="scientific">Nesidiocoris tenuis</name>
    <dbReference type="NCBI Taxonomy" id="355587"/>
    <lineage>
        <taxon>Eukaryota</taxon>
        <taxon>Metazoa</taxon>
        <taxon>Ecdysozoa</taxon>
        <taxon>Arthropoda</taxon>
        <taxon>Hexapoda</taxon>
        <taxon>Insecta</taxon>
        <taxon>Pterygota</taxon>
        <taxon>Neoptera</taxon>
        <taxon>Paraneoptera</taxon>
        <taxon>Hemiptera</taxon>
        <taxon>Heteroptera</taxon>
        <taxon>Panheteroptera</taxon>
        <taxon>Cimicomorpha</taxon>
        <taxon>Miridae</taxon>
        <taxon>Dicyphina</taxon>
        <taxon>Nesidiocoris</taxon>
    </lineage>
</organism>
<name>A0A6H5H745_9HEMI</name>
<reference evidence="2 3" key="1">
    <citation type="submission" date="2020-02" db="EMBL/GenBank/DDBJ databases">
        <authorList>
            <person name="Ferguson B K."/>
        </authorList>
    </citation>
    <scope>NUCLEOTIDE SEQUENCE [LARGE SCALE GENOMIC DNA]</scope>
</reference>
<feature type="coiled-coil region" evidence="1">
    <location>
        <begin position="26"/>
        <end position="82"/>
    </location>
</feature>
<proteinExistence type="predicted"/>
<dbReference type="AlphaFoldDB" id="A0A6H5H745"/>
<dbReference type="Proteomes" id="UP000479000">
    <property type="component" value="Unassembled WGS sequence"/>
</dbReference>
<dbReference type="EMBL" id="CADCXU010024246">
    <property type="protein sequence ID" value="CAB0011669.1"/>
    <property type="molecule type" value="Genomic_DNA"/>
</dbReference>
<keyword evidence="3" id="KW-1185">Reference proteome</keyword>
<keyword evidence="1" id="KW-0175">Coiled coil</keyword>
<evidence type="ECO:0000256" key="1">
    <source>
        <dbReference type="SAM" id="Coils"/>
    </source>
</evidence>
<evidence type="ECO:0000313" key="3">
    <source>
        <dbReference type="Proteomes" id="UP000479000"/>
    </source>
</evidence>
<evidence type="ECO:0000313" key="2">
    <source>
        <dbReference type="EMBL" id="CAB0011669.1"/>
    </source>
</evidence>
<accession>A0A6H5H745</accession>
<protein>
    <submittedName>
        <fullName evidence="2">Uncharacterized protein</fullName>
    </submittedName>
</protein>